<comment type="caution">
    <text evidence="1">The sequence shown here is derived from an EMBL/GenBank/DDBJ whole genome shotgun (WGS) entry which is preliminary data.</text>
</comment>
<evidence type="ECO:0000313" key="2">
    <source>
        <dbReference type="Proteomes" id="UP001141327"/>
    </source>
</evidence>
<sequence length="229" mass="24442">MCALRQVALAGHPCFGRLVCPFMLFGRADLRRDMLALLASVGLCLTLPMLPPGHGRAALRQVVEVMVGLEDPDSVRYALEFLMALCYAPAENGPFLEELRDHLAVRLGALLVLPAPVALHSAALQTACRLAALGATWPLHSFRCSTFPPQEALARQPCLCAALVRMANCARSPDMAPLSLLAAKLIQTLAGHPQARHWLRPYQGAIAAAALEEGIPGAGMLAQALWGLS</sequence>
<dbReference type="Proteomes" id="UP001141327">
    <property type="component" value="Unassembled WGS sequence"/>
</dbReference>
<name>A0ABQ8UQ01_9EUKA</name>
<organism evidence="1 2">
    <name type="scientific">Paratrimastix pyriformis</name>
    <dbReference type="NCBI Taxonomy" id="342808"/>
    <lineage>
        <taxon>Eukaryota</taxon>
        <taxon>Metamonada</taxon>
        <taxon>Preaxostyla</taxon>
        <taxon>Paratrimastigidae</taxon>
        <taxon>Paratrimastix</taxon>
    </lineage>
</organism>
<evidence type="ECO:0000313" key="1">
    <source>
        <dbReference type="EMBL" id="KAJ4461249.1"/>
    </source>
</evidence>
<protein>
    <submittedName>
        <fullName evidence="1">Uncharacterized protein</fullName>
    </submittedName>
</protein>
<gene>
    <name evidence="1" type="ORF">PAPYR_2280</name>
</gene>
<keyword evidence="2" id="KW-1185">Reference proteome</keyword>
<reference evidence="1" key="1">
    <citation type="journal article" date="2022" name="bioRxiv">
        <title>Genomics of Preaxostyla Flagellates Illuminates Evolutionary Transitions and the Path Towards Mitochondrial Loss.</title>
        <authorList>
            <person name="Novak L.V.F."/>
            <person name="Treitli S.C."/>
            <person name="Pyrih J."/>
            <person name="Halakuc P."/>
            <person name="Pipaliya S.V."/>
            <person name="Vacek V."/>
            <person name="Brzon O."/>
            <person name="Soukal P."/>
            <person name="Eme L."/>
            <person name="Dacks J.B."/>
            <person name="Karnkowska A."/>
            <person name="Elias M."/>
            <person name="Hampl V."/>
        </authorList>
    </citation>
    <scope>NUCLEOTIDE SEQUENCE</scope>
    <source>
        <strain evidence="1">RCP-MX</strain>
    </source>
</reference>
<accession>A0ABQ8UQ01</accession>
<dbReference type="EMBL" id="JAPMOS010000008">
    <property type="protein sequence ID" value="KAJ4461249.1"/>
    <property type="molecule type" value="Genomic_DNA"/>
</dbReference>
<proteinExistence type="predicted"/>